<dbReference type="EMBL" id="BQNB010015076">
    <property type="protein sequence ID" value="GJT35735.1"/>
    <property type="molecule type" value="Genomic_DNA"/>
</dbReference>
<reference evidence="2" key="2">
    <citation type="submission" date="2022-01" db="EMBL/GenBank/DDBJ databases">
        <authorList>
            <person name="Yamashiro T."/>
            <person name="Shiraishi A."/>
            <person name="Satake H."/>
            <person name="Nakayama K."/>
        </authorList>
    </citation>
    <scope>NUCLEOTIDE SEQUENCE</scope>
</reference>
<feature type="compositionally biased region" description="Basic and acidic residues" evidence="1">
    <location>
        <begin position="461"/>
        <end position="475"/>
    </location>
</feature>
<protein>
    <submittedName>
        <fullName evidence="2">Uncharacterized protein</fullName>
    </submittedName>
</protein>
<feature type="compositionally biased region" description="Acidic residues" evidence="1">
    <location>
        <begin position="705"/>
        <end position="714"/>
    </location>
</feature>
<evidence type="ECO:0000313" key="3">
    <source>
        <dbReference type="Proteomes" id="UP001151760"/>
    </source>
</evidence>
<feature type="region of interest" description="Disordered" evidence="1">
    <location>
        <begin position="695"/>
        <end position="793"/>
    </location>
</feature>
<feature type="compositionally biased region" description="Acidic residues" evidence="1">
    <location>
        <begin position="450"/>
        <end position="460"/>
    </location>
</feature>
<organism evidence="2 3">
    <name type="scientific">Tanacetum coccineum</name>
    <dbReference type="NCBI Taxonomy" id="301880"/>
    <lineage>
        <taxon>Eukaryota</taxon>
        <taxon>Viridiplantae</taxon>
        <taxon>Streptophyta</taxon>
        <taxon>Embryophyta</taxon>
        <taxon>Tracheophyta</taxon>
        <taxon>Spermatophyta</taxon>
        <taxon>Magnoliopsida</taxon>
        <taxon>eudicotyledons</taxon>
        <taxon>Gunneridae</taxon>
        <taxon>Pentapetalae</taxon>
        <taxon>asterids</taxon>
        <taxon>campanulids</taxon>
        <taxon>Asterales</taxon>
        <taxon>Asteraceae</taxon>
        <taxon>Asteroideae</taxon>
        <taxon>Anthemideae</taxon>
        <taxon>Anthemidinae</taxon>
        <taxon>Tanacetum</taxon>
    </lineage>
</organism>
<gene>
    <name evidence="2" type="ORF">Tco_0926154</name>
</gene>
<comment type="caution">
    <text evidence="2">The sequence shown here is derived from an EMBL/GenBank/DDBJ whole genome shotgun (WGS) entry which is preliminary data.</text>
</comment>
<dbReference type="PANTHER" id="PTHR13275:SF4">
    <property type="entry name" value="VACUOLAR PROTEIN SORTING-ASSOCIATED PROTEIN 72 HOMOLOG"/>
    <property type="match status" value="1"/>
</dbReference>
<dbReference type="PANTHER" id="PTHR13275">
    <property type="entry name" value="YL-1 PROTEIN TRANSCRIPTION FACTOR-LIKE 1"/>
    <property type="match status" value="1"/>
</dbReference>
<evidence type="ECO:0000256" key="1">
    <source>
        <dbReference type="SAM" id="MobiDB-lite"/>
    </source>
</evidence>
<feature type="compositionally biased region" description="Acidic residues" evidence="1">
    <location>
        <begin position="767"/>
        <end position="784"/>
    </location>
</feature>
<evidence type="ECO:0000313" key="2">
    <source>
        <dbReference type="EMBL" id="GJT35735.1"/>
    </source>
</evidence>
<name>A0ABQ5D8Z2_9ASTR</name>
<feature type="compositionally biased region" description="Low complexity" evidence="1">
    <location>
        <begin position="338"/>
        <end position="349"/>
    </location>
</feature>
<accession>A0ABQ5D8Z2</accession>
<dbReference type="Proteomes" id="UP001151760">
    <property type="component" value="Unassembled WGS sequence"/>
</dbReference>
<feature type="region of interest" description="Disordered" evidence="1">
    <location>
        <begin position="311"/>
        <end position="431"/>
    </location>
</feature>
<feature type="compositionally biased region" description="Low complexity" evidence="1">
    <location>
        <begin position="737"/>
        <end position="759"/>
    </location>
</feature>
<sequence length="793" mass="89950">MENGVVELYFVRTEYQLADIFTKPLARERLEFLIKKLRMQSMSPETLKKLADEEDEMNEAKHEFYIPEIFMQQFWYTIKKDQGTDSYVFLLANKKCTVNVEVFRTILNICQRVEGVDFTDVLDDDTTLTFLIDLGYKGLLYKNTNMFMDHMQQPWRNLAAIINKCLSGKTTSNEKLRKSRIDILWGMFKRENVDYPELISEDIAYQIDHMKEKRSRRENMPYPRFTKEYGLPIPEAMLTEAIKQSESYQMFIKYSTESKPEPEPVKRKIASRRVVKKKVTISDADNIIPDPDVALELGKSISITEAEEEEAAKQVHATHARIVTESVPESAKKKTSRSTRGSSEGTGTKPGVPDESTVVSATSSEGTGTKPGVPYEEKEIIEENVILEWGSEQESEHSEEDKLDDEEKDDEEGDADDEDDENDSDENDIYKYKIHVRKDDDEEMINAEIDDYDKGDEEITDATKADAERTSESEVSHTQSSSVLSVHVSVIFESIVTTTVQESPSKAIITTFPPPSVSTTPSVPQQTTTPIPIPIITTEAPIITIAVSESDALSVIQLRFHLLDTYIGSKVGDVFQKELKKHTTDLIQKYSLQQFFESSKKQTPIVDLEQGYEKSALEILKIKKEQAKKKQTPKFSIKSTDQAALEEYDMKSALYQSMHVNNSFNRNPANHRLYHALMEALIEDENAMDKGVADTVKDHKRKHDDDEDDDDEDPPAGPNQGKKTKRRRTKESKSSKKPSSTKETPKGKSPSKGSKTGKSASKKEPVEEPLEEPIAEVVMDDVGDDVVHDDDQP</sequence>
<keyword evidence="3" id="KW-1185">Reference proteome</keyword>
<feature type="region of interest" description="Disordered" evidence="1">
    <location>
        <begin position="450"/>
        <end position="478"/>
    </location>
</feature>
<proteinExistence type="predicted"/>
<reference evidence="2" key="1">
    <citation type="journal article" date="2022" name="Int. J. Mol. Sci.">
        <title>Draft Genome of Tanacetum Coccineum: Genomic Comparison of Closely Related Tanacetum-Family Plants.</title>
        <authorList>
            <person name="Yamashiro T."/>
            <person name="Shiraishi A."/>
            <person name="Nakayama K."/>
            <person name="Satake H."/>
        </authorList>
    </citation>
    <scope>NUCLEOTIDE SEQUENCE</scope>
</reference>
<feature type="compositionally biased region" description="Acidic residues" evidence="1">
    <location>
        <begin position="401"/>
        <end position="427"/>
    </location>
</feature>
<feature type="compositionally biased region" description="Polar residues" evidence="1">
    <location>
        <begin position="357"/>
        <end position="367"/>
    </location>
</feature>